<dbReference type="Proteomes" id="UP000468828">
    <property type="component" value="Unassembled WGS sequence"/>
</dbReference>
<dbReference type="InterPro" id="IPR015947">
    <property type="entry name" value="PUA-like_sf"/>
</dbReference>
<proteinExistence type="predicted"/>
<evidence type="ECO:0000313" key="4">
    <source>
        <dbReference type="Proteomes" id="UP000468828"/>
    </source>
</evidence>
<dbReference type="AlphaFoldDB" id="A0A6P0H4J0"/>
<dbReference type="PROSITE" id="PS51787">
    <property type="entry name" value="LON_N"/>
    <property type="match status" value="1"/>
</dbReference>
<keyword evidence="4" id="KW-1185">Reference proteome</keyword>
<gene>
    <name evidence="3" type="ORF">G3R41_07265</name>
    <name evidence="2" type="ORF">GCU67_07265</name>
</gene>
<dbReference type="SUPFAM" id="SSF88697">
    <property type="entry name" value="PUA domain-like"/>
    <property type="match status" value="1"/>
</dbReference>
<organism evidence="3 5">
    <name type="scientific">Modestobacter muralis</name>
    <dbReference type="NCBI Taxonomy" id="1608614"/>
    <lineage>
        <taxon>Bacteria</taxon>
        <taxon>Bacillati</taxon>
        <taxon>Actinomycetota</taxon>
        <taxon>Actinomycetes</taxon>
        <taxon>Geodermatophilales</taxon>
        <taxon>Geodermatophilaceae</taxon>
        <taxon>Modestobacter</taxon>
    </lineage>
</organism>
<dbReference type="EMBL" id="JAAGWB010000014">
    <property type="protein sequence ID" value="NEN50740.1"/>
    <property type="molecule type" value="Genomic_DNA"/>
</dbReference>
<name>A0A6P0H4J0_9ACTN</name>
<dbReference type="InterPro" id="IPR003111">
    <property type="entry name" value="Lon_prtase_N"/>
</dbReference>
<dbReference type="SMART" id="SM00464">
    <property type="entry name" value="LON"/>
    <property type="match status" value="1"/>
</dbReference>
<dbReference type="Gene3D" id="1.20.58.1480">
    <property type="match status" value="1"/>
</dbReference>
<evidence type="ECO:0000259" key="1">
    <source>
        <dbReference type="PROSITE" id="PS51787"/>
    </source>
</evidence>
<evidence type="ECO:0000313" key="3">
    <source>
        <dbReference type="EMBL" id="NEN50740.1"/>
    </source>
</evidence>
<dbReference type="Proteomes" id="UP000471152">
    <property type="component" value="Unassembled WGS sequence"/>
</dbReference>
<dbReference type="EMBL" id="JAAGWH010000014">
    <property type="protein sequence ID" value="NEK93973.1"/>
    <property type="molecule type" value="Genomic_DNA"/>
</dbReference>
<accession>A0A6P0H4J0</accession>
<dbReference type="PANTHER" id="PTHR46732:SF8">
    <property type="entry name" value="ATP-DEPENDENT PROTEASE LA (LON) DOMAIN PROTEIN"/>
    <property type="match status" value="1"/>
</dbReference>
<evidence type="ECO:0000313" key="5">
    <source>
        <dbReference type="Proteomes" id="UP000471152"/>
    </source>
</evidence>
<comment type="caution">
    <text evidence="3">The sequence shown here is derived from an EMBL/GenBank/DDBJ whole genome shotgun (WGS) entry which is preliminary data.</text>
</comment>
<dbReference type="InterPro" id="IPR046336">
    <property type="entry name" value="Lon_prtase_N_sf"/>
</dbReference>
<dbReference type="PANTHER" id="PTHR46732">
    <property type="entry name" value="ATP-DEPENDENT PROTEASE LA (LON) DOMAIN PROTEIN"/>
    <property type="match status" value="1"/>
</dbReference>
<sequence length="303" mass="31856">MRASGNDEGAGGREVIALFPLGSPLFPGVVLPLQIFEPRYRQLVADLVALPEGAPRRFGVVAIRQGWEVERVAPAEALFDVGCTATVRVIAPQSDGGYQLVAVGGDRFRLLDVLVPAGPDDPPYLQALVEWLGEEEAAEEAAGDAEGLTGPDHGAGIVPEDVLSEVARGSLEVLAGNVRDLFARYVADVAVRQSGDAGGLPDEVLDALTPDELLGDDDEGGGELGGTAALLREVADDARGLSYLVASAALLTTEDRQALLAESATRRRLALESRLLRRELTLLRTLGAVPVPLVQFAAPMTPN</sequence>
<dbReference type="Gene3D" id="2.30.130.40">
    <property type="entry name" value="LON domain-like"/>
    <property type="match status" value="1"/>
</dbReference>
<evidence type="ECO:0000313" key="2">
    <source>
        <dbReference type="EMBL" id="NEK93973.1"/>
    </source>
</evidence>
<reference evidence="2 4" key="1">
    <citation type="submission" date="2020-01" db="EMBL/GenBank/DDBJ databases">
        <title>the WGS Modestobacter muralis CPCC 204518.</title>
        <authorList>
            <person name="Jiang Z."/>
        </authorList>
    </citation>
    <scope>NUCLEOTIDE SEQUENCE [LARGE SCALE GENOMIC DNA]</scope>
    <source>
        <strain evidence="2 4">DSM 100205</strain>
    </source>
</reference>
<dbReference type="Pfam" id="PF02190">
    <property type="entry name" value="LON_substr_bdg"/>
    <property type="match status" value="1"/>
</dbReference>
<protein>
    <submittedName>
        <fullName evidence="3">LON peptidase substrate-binding domain-containing protein</fullName>
    </submittedName>
</protein>
<reference evidence="3 5" key="2">
    <citation type="submission" date="2020-02" db="EMBL/GenBank/DDBJ databases">
        <title>The WGS of Modestobacter muralis DSM 100205.</title>
        <authorList>
            <person name="Jiang Z."/>
        </authorList>
    </citation>
    <scope>NUCLEOTIDE SEQUENCE [LARGE SCALE GENOMIC DNA]</scope>
    <source>
        <strain evidence="3 5">DSM 100205</strain>
    </source>
</reference>
<feature type="domain" description="Lon N-terminal" evidence="1">
    <location>
        <begin position="13"/>
        <end position="280"/>
    </location>
</feature>
<dbReference type="RefSeq" id="WP_163610428.1">
    <property type="nucleotide sequence ID" value="NZ_JAAGWB010000014.1"/>
</dbReference>